<comment type="cofactor">
    <cofactor evidence="1">
        <name>Mg(2+)</name>
        <dbReference type="ChEBI" id="CHEBI:18420"/>
    </cofactor>
</comment>
<protein>
    <recommendedName>
        <fullName evidence="1">ATP-dependent DNA helicase</fullName>
        <ecNumber evidence="1">5.6.2.3</ecNumber>
    </recommendedName>
</protein>
<keyword evidence="5" id="KW-1185">Reference proteome</keyword>
<feature type="region of interest" description="Disordered" evidence="2">
    <location>
        <begin position="115"/>
        <end position="134"/>
    </location>
</feature>
<dbReference type="GO" id="GO:0006281">
    <property type="term" value="P:DNA repair"/>
    <property type="evidence" value="ECO:0007669"/>
    <property type="project" value="UniProtKB-KW"/>
</dbReference>
<gene>
    <name evidence="4" type="ORF">CPELLU_LOCUS9840</name>
</gene>
<dbReference type="GO" id="GO:0016787">
    <property type="term" value="F:hydrolase activity"/>
    <property type="evidence" value="ECO:0007669"/>
    <property type="project" value="UniProtKB-KW"/>
</dbReference>
<sequence length="411" mass="47321">MLANQSTRNGNECIDHFLFQGYESNDDFKHPQCNTHIQLHRKRGTERIIILNACKIFLNNPLLSPRLRNIIDNIELIHRCSEESDLDREFKKKAKNDPLFTKIQRITRSAPEYNSEDEYFSSDNDNAHPLPQDPENNLIEIDPILIIRNGLKDLNAQNDNNDDDNLPSKLFITPHHNKLFSTPINTSFVNLMEKFATGLNEKQKKAYFFVCDHHRRNQPANLIKPSQLLLFLSGADMLLVLAPTGIAATNIYGYTIHSACGFGFETYKKNNLAGEHLKQLQEIWSKIQYVIIDKISMIESTFFFAETSCNCLQSLTPHYVPNKITTTKLAPYNETSNNNNYSKQNMNHKNVTNSTINNRSITNAIGRNLWLSVNHVIELEKPMRQINDHFYASLLENMRKGNLNETQKEAL</sequence>
<dbReference type="Pfam" id="PF05970">
    <property type="entry name" value="PIF1"/>
    <property type="match status" value="1"/>
</dbReference>
<accession>A0A9N9E215</accession>
<evidence type="ECO:0000313" key="5">
    <source>
        <dbReference type="Proteomes" id="UP000789759"/>
    </source>
</evidence>
<keyword evidence="1" id="KW-0378">Hydrolase</keyword>
<keyword evidence="1" id="KW-0067">ATP-binding</keyword>
<keyword evidence="1" id="KW-0227">DNA damage</keyword>
<dbReference type="PANTHER" id="PTHR47642">
    <property type="entry name" value="ATP-DEPENDENT DNA HELICASE"/>
    <property type="match status" value="1"/>
</dbReference>
<dbReference type="InterPro" id="IPR051055">
    <property type="entry name" value="PIF1_helicase"/>
</dbReference>
<organism evidence="4 5">
    <name type="scientific">Cetraspora pellucida</name>
    <dbReference type="NCBI Taxonomy" id="1433469"/>
    <lineage>
        <taxon>Eukaryota</taxon>
        <taxon>Fungi</taxon>
        <taxon>Fungi incertae sedis</taxon>
        <taxon>Mucoromycota</taxon>
        <taxon>Glomeromycotina</taxon>
        <taxon>Glomeromycetes</taxon>
        <taxon>Diversisporales</taxon>
        <taxon>Gigasporaceae</taxon>
        <taxon>Cetraspora</taxon>
    </lineage>
</organism>
<reference evidence="4" key="1">
    <citation type="submission" date="2021-06" db="EMBL/GenBank/DDBJ databases">
        <authorList>
            <person name="Kallberg Y."/>
            <person name="Tangrot J."/>
            <person name="Rosling A."/>
        </authorList>
    </citation>
    <scope>NUCLEOTIDE SEQUENCE</scope>
    <source>
        <strain evidence="4">FL966</strain>
    </source>
</reference>
<keyword evidence="1" id="KW-0233">DNA recombination</keyword>
<dbReference type="GO" id="GO:0006310">
    <property type="term" value="P:DNA recombination"/>
    <property type="evidence" value="ECO:0007669"/>
    <property type="project" value="UniProtKB-KW"/>
</dbReference>
<dbReference type="EC" id="5.6.2.3" evidence="1"/>
<comment type="similarity">
    <text evidence="1">Belongs to the helicase family.</text>
</comment>
<comment type="catalytic activity">
    <reaction evidence="1">
        <text>ATP + H2O = ADP + phosphate + H(+)</text>
        <dbReference type="Rhea" id="RHEA:13065"/>
        <dbReference type="ChEBI" id="CHEBI:15377"/>
        <dbReference type="ChEBI" id="CHEBI:15378"/>
        <dbReference type="ChEBI" id="CHEBI:30616"/>
        <dbReference type="ChEBI" id="CHEBI:43474"/>
        <dbReference type="ChEBI" id="CHEBI:456216"/>
        <dbReference type="EC" id="5.6.2.3"/>
    </reaction>
</comment>
<dbReference type="InterPro" id="IPR010285">
    <property type="entry name" value="DNA_helicase_pif1-like_DEAD"/>
</dbReference>
<keyword evidence="1" id="KW-0547">Nucleotide-binding</keyword>
<dbReference type="PANTHER" id="PTHR47642:SF5">
    <property type="entry name" value="ATP-DEPENDENT DNA HELICASE"/>
    <property type="match status" value="1"/>
</dbReference>
<evidence type="ECO:0000256" key="1">
    <source>
        <dbReference type="RuleBase" id="RU363044"/>
    </source>
</evidence>
<dbReference type="Proteomes" id="UP000789759">
    <property type="component" value="Unassembled WGS sequence"/>
</dbReference>
<evidence type="ECO:0000256" key="2">
    <source>
        <dbReference type="SAM" id="MobiDB-lite"/>
    </source>
</evidence>
<dbReference type="GO" id="GO:0005524">
    <property type="term" value="F:ATP binding"/>
    <property type="evidence" value="ECO:0007669"/>
    <property type="project" value="UniProtKB-KW"/>
</dbReference>
<name>A0A9N9E215_9GLOM</name>
<dbReference type="AlphaFoldDB" id="A0A9N9E215"/>
<proteinExistence type="inferred from homology"/>
<comment type="caution">
    <text evidence="4">The sequence shown here is derived from an EMBL/GenBank/DDBJ whole genome shotgun (WGS) entry which is preliminary data.</text>
</comment>
<dbReference type="EMBL" id="CAJVQA010007790">
    <property type="protein sequence ID" value="CAG8661901.1"/>
    <property type="molecule type" value="Genomic_DNA"/>
</dbReference>
<dbReference type="OrthoDB" id="432234at2759"/>
<dbReference type="GO" id="GO:0000723">
    <property type="term" value="P:telomere maintenance"/>
    <property type="evidence" value="ECO:0007669"/>
    <property type="project" value="InterPro"/>
</dbReference>
<dbReference type="Gene3D" id="3.40.50.300">
    <property type="entry name" value="P-loop containing nucleotide triphosphate hydrolases"/>
    <property type="match status" value="1"/>
</dbReference>
<evidence type="ECO:0000259" key="3">
    <source>
        <dbReference type="Pfam" id="PF05970"/>
    </source>
</evidence>
<keyword evidence="1" id="KW-0234">DNA repair</keyword>
<dbReference type="GO" id="GO:0043139">
    <property type="term" value="F:5'-3' DNA helicase activity"/>
    <property type="evidence" value="ECO:0007669"/>
    <property type="project" value="UniProtKB-EC"/>
</dbReference>
<dbReference type="InterPro" id="IPR027417">
    <property type="entry name" value="P-loop_NTPase"/>
</dbReference>
<feature type="domain" description="DNA helicase Pif1-like DEAD-box helicase" evidence="3">
    <location>
        <begin position="234"/>
        <end position="303"/>
    </location>
</feature>
<keyword evidence="1" id="KW-0347">Helicase</keyword>
<evidence type="ECO:0000313" key="4">
    <source>
        <dbReference type="EMBL" id="CAG8661901.1"/>
    </source>
</evidence>